<dbReference type="InterPro" id="IPR015943">
    <property type="entry name" value="WD40/YVTN_repeat-like_dom_sf"/>
</dbReference>
<sequence>MDPSNQLDLKIGLDGISCTDFATVGDKILLAVGTCNGRIRIFDYVDRTKALLQKRWHKTIRCLSFFPKTQNLLISASSQSGLKVHDVISEKQTWACFQAHEKSPISSVLVLEHGQWVTGDENGIIKVIRCLLYTLLT</sequence>
<organism evidence="1 2">
    <name type="scientific">Schistosoma mattheei</name>
    <dbReference type="NCBI Taxonomy" id="31246"/>
    <lineage>
        <taxon>Eukaryota</taxon>
        <taxon>Metazoa</taxon>
        <taxon>Spiralia</taxon>
        <taxon>Lophotrochozoa</taxon>
        <taxon>Platyhelminthes</taxon>
        <taxon>Trematoda</taxon>
        <taxon>Digenea</taxon>
        <taxon>Strigeidida</taxon>
        <taxon>Schistosomatoidea</taxon>
        <taxon>Schistosomatidae</taxon>
        <taxon>Schistosoma</taxon>
    </lineage>
</organism>
<keyword evidence="2" id="KW-1185">Reference proteome</keyword>
<dbReference type="AlphaFoldDB" id="A0A183PLS1"/>
<dbReference type="Proteomes" id="UP000269396">
    <property type="component" value="Unassembled WGS sequence"/>
</dbReference>
<evidence type="ECO:0000313" key="1">
    <source>
        <dbReference type="EMBL" id="VDP68231.1"/>
    </source>
</evidence>
<name>A0A183PLS1_9TREM</name>
<protein>
    <submittedName>
        <fullName evidence="1">Uncharacterized protein</fullName>
    </submittedName>
</protein>
<dbReference type="InterPro" id="IPR036322">
    <property type="entry name" value="WD40_repeat_dom_sf"/>
</dbReference>
<accession>A0A183PLS1</accession>
<dbReference type="SMART" id="SM00320">
    <property type="entry name" value="WD40"/>
    <property type="match status" value="3"/>
</dbReference>
<dbReference type="EMBL" id="UZAL01035686">
    <property type="protein sequence ID" value="VDP68231.1"/>
    <property type="molecule type" value="Genomic_DNA"/>
</dbReference>
<dbReference type="Gene3D" id="2.130.10.10">
    <property type="entry name" value="YVTN repeat-like/Quinoprotein amine dehydrogenase"/>
    <property type="match status" value="1"/>
</dbReference>
<dbReference type="SUPFAM" id="SSF50978">
    <property type="entry name" value="WD40 repeat-like"/>
    <property type="match status" value="1"/>
</dbReference>
<proteinExistence type="predicted"/>
<reference evidence="1 2" key="1">
    <citation type="submission" date="2018-11" db="EMBL/GenBank/DDBJ databases">
        <authorList>
            <consortium name="Pathogen Informatics"/>
        </authorList>
    </citation>
    <scope>NUCLEOTIDE SEQUENCE [LARGE SCALE GENOMIC DNA]</scope>
    <source>
        <strain>Denwood</strain>
        <strain evidence="2">Zambia</strain>
    </source>
</reference>
<dbReference type="InterPro" id="IPR001680">
    <property type="entry name" value="WD40_rpt"/>
</dbReference>
<evidence type="ECO:0000313" key="2">
    <source>
        <dbReference type="Proteomes" id="UP000269396"/>
    </source>
</evidence>
<dbReference type="STRING" id="31246.A0A183PLS1"/>
<dbReference type="Pfam" id="PF00400">
    <property type="entry name" value="WD40"/>
    <property type="match status" value="1"/>
</dbReference>
<gene>
    <name evidence="1" type="ORF">SMTD_LOCUS15306</name>
</gene>